<protein>
    <recommendedName>
        <fullName evidence="3">Chitin-binding type-2 domain-containing protein</fullName>
    </recommendedName>
</protein>
<proteinExistence type="predicted"/>
<dbReference type="KEGG" id="dwi:26529804"/>
<dbReference type="EMBL" id="CH964168">
    <property type="protein sequence ID" value="KRF99220.1"/>
    <property type="molecule type" value="Genomic_DNA"/>
</dbReference>
<keyword evidence="2" id="KW-1185">Reference proteome</keyword>
<dbReference type="Proteomes" id="UP000007798">
    <property type="component" value="Unassembled WGS sequence"/>
</dbReference>
<evidence type="ECO:0000313" key="2">
    <source>
        <dbReference type="Proteomes" id="UP000007798"/>
    </source>
</evidence>
<dbReference type="InParanoid" id="A0A0Q9WTG9"/>
<reference evidence="1 2" key="1">
    <citation type="journal article" date="2007" name="Nature">
        <title>Evolution of genes and genomes on the Drosophila phylogeny.</title>
        <authorList>
            <consortium name="Drosophila 12 Genomes Consortium"/>
            <person name="Clark A.G."/>
            <person name="Eisen M.B."/>
            <person name="Smith D.R."/>
            <person name="Bergman C.M."/>
            <person name="Oliver B."/>
            <person name="Markow T.A."/>
            <person name="Kaufman T.C."/>
            <person name="Kellis M."/>
            <person name="Gelbart W."/>
            <person name="Iyer V.N."/>
            <person name="Pollard D.A."/>
            <person name="Sackton T.B."/>
            <person name="Larracuente A.M."/>
            <person name="Singh N.D."/>
            <person name="Abad J.P."/>
            <person name="Abt D.N."/>
            <person name="Adryan B."/>
            <person name="Aguade M."/>
            <person name="Akashi H."/>
            <person name="Anderson W.W."/>
            <person name="Aquadro C.F."/>
            <person name="Ardell D.H."/>
            <person name="Arguello R."/>
            <person name="Artieri C.G."/>
            <person name="Barbash D.A."/>
            <person name="Barker D."/>
            <person name="Barsanti P."/>
            <person name="Batterham P."/>
            <person name="Batzoglou S."/>
            <person name="Begun D."/>
            <person name="Bhutkar A."/>
            <person name="Blanco E."/>
            <person name="Bosak S.A."/>
            <person name="Bradley R.K."/>
            <person name="Brand A.D."/>
            <person name="Brent M.R."/>
            <person name="Brooks A.N."/>
            <person name="Brown R.H."/>
            <person name="Butlin R.K."/>
            <person name="Caggese C."/>
            <person name="Calvi B.R."/>
            <person name="Bernardo de Carvalho A."/>
            <person name="Caspi A."/>
            <person name="Castrezana S."/>
            <person name="Celniker S.E."/>
            <person name="Chang J.L."/>
            <person name="Chapple C."/>
            <person name="Chatterji S."/>
            <person name="Chinwalla A."/>
            <person name="Civetta A."/>
            <person name="Clifton S.W."/>
            <person name="Comeron J.M."/>
            <person name="Costello J.C."/>
            <person name="Coyne J.A."/>
            <person name="Daub J."/>
            <person name="David R.G."/>
            <person name="Delcher A.L."/>
            <person name="Delehaunty K."/>
            <person name="Do C.B."/>
            <person name="Ebling H."/>
            <person name="Edwards K."/>
            <person name="Eickbush T."/>
            <person name="Evans J.D."/>
            <person name="Filipski A."/>
            <person name="Findeiss S."/>
            <person name="Freyhult E."/>
            <person name="Fulton L."/>
            <person name="Fulton R."/>
            <person name="Garcia A.C."/>
            <person name="Gardiner A."/>
            <person name="Garfield D.A."/>
            <person name="Garvin B.E."/>
            <person name="Gibson G."/>
            <person name="Gilbert D."/>
            <person name="Gnerre S."/>
            <person name="Godfrey J."/>
            <person name="Good R."/>
            <person name="Gotea V."/>
            <person name="Gravely B."/>
            <person name="Greenberg A.J."/>
            <person name="Griffiths-Jones S."/>
            <person name="Gross S."/>
            <person name="Guigo R."/>
            <person name="Gustafson E.A."/>
            <person name="Haerty W."/>
            <person name="Hahn M.W."/>
            <person name="Halligan D.L."/>
            <person name="Halpern A.L."/>
            <person name="Halter G.M."/>
            <person name="Han M.V."/>
            <person name="Heger A."/>
            <person name="Hillier L."/>
            <person name="Hinrichs A.S."/>
            <person name="Holmes I."/>
            <person name="Hoskins R.A."/>
            <person name="Hubisz M.J."/>
            <person name="Hultmark D."/>
            <person name="Huntley M.A."/>
            <person name="Jaffe D.B."/>
            <person name="Jagadeeshan S."/>
            <person name="Jeck W.R."/>
            <person name="Johnson J."/>
            <person name="Jones C.D."/>
            <person name="Jordan W.C."/>
            <person name="Karpen G.H."/>
            <person name="Kataoka E."/>
            <person name="Keightley P.D."/>
            <person name="Kheradpour P."/>
            <person name="Kirkness E.F."/>
            <person name="Koerich L.B."/>
            <person name="Kristiansen K."/>
            <person name="Kudrna D."/>
            <person name="Kulathinal R.J."/>
            <person name="Kumar S."/>
            <person name="Kwok R."/>
            <person name="Lander E."/>
            <person name="Langley C.H."/>
            <person name="Lapoint R."/>
            <person name="Lazzaro B.P."/>
            <person name="Lee S.J."/>
            <person name="Levesque L."/>
            <person name="Li R."/>
            <person name="Lin C.F."/>
            <person name="Lin M.F."/>
            <person name="Lindblad-Toh K."/>
            <person name="Llopart A."/>
            <person name="Long M."/>
            <person name="Low L."/>
            <person name="Lozovsky E."/>
            <person name="Lu J."/>
            <person name="Luo M."/>
            <person name="Machado C.A."/>
            <person name="Makalowski W."/>
            <person name="Marzo M."/>
            <person name="Matsuda M."/>
            <person name="Matzkin L."/>
            <person name="McAllister B."/>
            <person name="McBride C.S."/>
            <person name="McKernan B."/>
            <person name="McKernan K."/>
            <person name="Mendez-Lago M."/>
            <person name="Minx P."/>
            <person name="Mollenhauer M.U."/>
            <person name="Montooth K."/>
            <person name="Mount S.M."/>
            <person name="Mu X."/>
            <person name="Myers E."/>
            <person name="Negre B."/>
            <person name="Newfeld S."/>
            <person name="Nielsen R."/>
            <person name="Noor M.A."/>
            <person name="O'Grady P."/>
            <person name="Pachter L."/>
            <person name="Papaceit M."/>
            <person name="Parisi M.J."/>
            <person name="Parisi M."/>
            <person name="Parts L."/>
            <person name="Pedersen J.S."/>
            <person name="Pesole G."/>
            <person name="Phillippy A.M."/>
            <person name="Ponting C.P."/>
            <person name="Pop M."/>
            <person name="Porcelli D."/>
            <person name="Powell J.R."/>
            <person name="Prohaska S."/>
            <person name="Pruitt K."/>
            <person name="Puig M."/>
            <person name="Quesneville H."/>
            <person name="Ram K.R."/>
            <person name="Rand D."/>
            <person name="Rasmussen M.D."/>
            <person name="Reed L.K."/>
            <person name="Reenan R."/>
            <person name="Reily A."/>
            <person name="Remington K.A."/>
            <person name="Rieger T.T."/>
            <person name="Ritchie M.G."/>
            <person name="Robin C."/>
            <person name="Rogers Y.H."/>
            <person name="Rohde C."/>
            <person name="Rozas J."/>
            <person name="Rubenfield M.J."/>
            <person name="Ruiz A."/>
            <person name="Russo S."/>
            <person name="Salzberg S.L."/>
            <person name="Sanchez-Gracia A."/>
            <person name="Saranga D.J."/>
            <person name="Sato H."/>
            <person name="Schaeffer S.W."/>
            <person name="Schatz M.C."/>
            <person name="Schlenke T."/>
            <person name="Schwartz R."/>
            <person name="Segarra C."/>
            <person name="Singh R.S."/>
            <person name="Sirot L."/>
            <person name="Sirota M."/>
            <person name="Sisneros N.B."/>
            <person name="Smith C.D."/>
            <person name="Smith T.F."/>
            <person name="Spieth J."/>
            <person name="Stage D.E."/>
            <person name="Stark A."/>
            <person name="Stephan W."/>
            <person name="Strausberg R.L."/>
            <person name="Strempel S."/>
            <person name="Sturgill D."/>
            <person name="Sutton G."/>
            <person name="Sutton G.G."/>
            <person name="Tao W."/>
            <person name="Teichmann S."/>
            <person name="Tobari Y.N."/>
            <person name="Tomimura Y."/>
            <person name="Tsolas J.M."/>
            <person name="Valente V.L."/>
            <person name="Venter E."/>
            <person name="Venter J.C."/>
            <person name="Vicario S."/>
            <person name="Vieira F.G."/>
            <person name="Vilella A.J."/>
            <person name="Villasante A."/>
            <person name="Walenz B."/>
            <person name="Wang J."/>
            <person name="Wasserman M."/>
            <person name="Watts T."/>
            <person name="Wilson D."/>
            <person name="Wilson R.K."/>
            <person name="Wing R.A."/>
            <person name="Wolfner M.F."/>
            <person name="Wong A."/>
            <person name="Wong G.K."/>
            <person name="Wu C.I."/>
            <person name="Wu G."/>
            <person name="Yamamoto D."/>
            <person name="Yang H.P."/>
            <person name="Yang S.P."/>
            <person name="Yorke J.A."/>
            <person name="Yoshida K."/>
            <person name="Zdobnov E."/>
            <person name="Zhang P."/>
            <person name="Zhang Y."/>
            <person name="Zimin A.V."/>
            <person name="Baldwin J."/>
            <person name="Abdouelleil A."/>
            <person name="Abdulkadir J."/>
            <person name="Abebe A."/>
            <person name="Abera B."/>
            <person name="Abreu J."/>
            <person name="Acer S.C."/>
            <person name="Aftuck L."/>
            <person name="Alexander A."/>
            <person name="An P."/>
            <person name="Anderson E."/>
            <person name="Anderson S."/>
            <person name="Arachi H."/>
            <person name="Azer M."/>
            <person name="Bachantsang P."/>
            <person name="Barry A."/>
            <person name="Bayul T."/>
            <person name="Berlin A."/>
            <person name="Bessette D."/>
            <person name="Bloom T."/>
            <person name="Blye J."/>
            <person name="Boguslavskiy L."/>
            <person name="Bonnet C."/>
            <person name="Boukhgalter B."/>
            <person name="Bourzgui I."/>
            <person name="Brown A."/>
            <person name="Cahill P."/>
            <person name="Channer S."/>
            <person name="Cheshatsang Y."/>
            <person name="Chuda L."/>
            <person name="Citroen M."/>
            <person name="Collymore A."/>
            <person name="Cooke P."/>
            <person name="Costello M."/>
            <person name="D'Aco K."/>
            <person name="Daza R."/>
            <person name="De Haan G."/>
            <person name="DeGray S."/>
            <person name="DeMaso C."/>
            <person name="Dhargay N."/>
            <person name="Dooley K."/>
            <person name="Dooley E."/>
            <person name="Doricent M."/>
            <person name="Dorje P."/>
            <person name="Dorjee K."/>
            <person name="Dupes A."/>
            <person name="Elong R."/>
            <person name="Falk J."/>
            <person name="Farina A."/>
            <person name="Faro S."/>
            <person name="Ferguson D."/>
            <person name="Fisher S."/>
            <person name="Foley C.D."/>
            <person name="Franke A."/>
            <person name="Friedrich D."/>
            <person name="Gadbois L."/>
            <person name="Gearin G."/>
            <person name="Gearin C.R."/>
            <person name="Giannoukos G."/>
            <person name="Goode T."/>
            <person name="Graham J."/>
            <person name="Grandbois E."/>
            <person name="Grewal S."/>
            <person name="Gyaltsen K."/>
            <person name="Hafez N."/>
            <person name="Hagos B."/>
            <person name="Hall J."/>
            <person name="Henson C."/>
            <person name="Hollinger A."/>
            <person name="Honan T."/>
            <person name="Huard M.D."/>
            <person name="Hughes L."/>
            <person name="Hurhula B."/>
            <person name="Husby M.E."/>
            <person name="Kamat A."/>
            <person name="Kanga B."/>
            <person name="Kashin S."/>
            <person name="Khazanovich D."/>
            <person name="Kisner P."/>
            <person name="Lance K."/>
            <person name="Lara M."/>
            <person name="Lee W."/>
            <person name="Lennon N."/>
            <person name="Letendre F."/>
            <person name="LeVine R."/>
            <person name="Lipovsky A."/>
            <person name="Liu X."/>
            <person name="Liu J."/>
            <person name="Liu S."/>
            <person name="Lokyitsang T."/>
            <person name="Lokyitsang Y."/>
            <person name="Lubonja R."/>
            <person name="Lui A."/>
            <person name="MacDonald P."/>
            <person name="Magnisalis V."/>
            <person name="Maru K."/>
            <person name="Matthews C."/>
            <person name="McCusker W."/>
            <person name="McDonough S."/>
            <person name="Mehta T."/>
            <person name="Meldrim J."/>
            <person name="Meneus L."/>
            <person name="Mihai O."/>
            <person name="Mihalev A."/>
            <person name="Mihova T."/>
            <person name="Mittelman R."/>
            <person name="Mlenga V."/>
            <person name="Montmayeur A."/>
            <person name="Mulrain L."/>
            <person name="Navidi A."/>
            <person name="Naylor J."/>
            <person name="Negash T."/>
            <person name="Nguyen T."/>
            <person name="Nguyen N."/>
            <person name="Nicol R."/>
            <person name="Norbu C."/>
            <person name="Norbu N."/>
            <person name="Novod N."/>
            <person name="O'Neill B."/>
            <person name="Osman S."/>
            <person name="Markiewicz E."/>
            <person name="Oyono O.L."/>
            <person name="Patti C."/>
            <person name="Phunkhang P."/>
            <person name="Pierre F."/>
            <person name="Priest M."/>
            <person name="Raghuraman S."/>
            <person name="Rege F."/>
            <person name="Reyes R."/>
            <person name="Rise C."/>
            <person name="Rogov P."/>
            <person name="Ross K."/>
            <person name="Ryan E."/>
            <person name="Settipalli S."/>
            <person name="Shea T."/>
            <person name="Sherpa N."/>
            <person name="Shi L."/>
            <person name="Shih D."/>
            <person name="Sparrow T."/>
            <person name="Spaulding J."/>
            <person name="Stalker J."/>
            <person name="Stange-Thomann N."/>
            <person name="Stavropoulos S."/>
            <person name="Stone C."/>
            <person name="Strader C."/>
            <person name="Tesfaye S."/>
            <person name="Thomson T."/>
            <person name="Thoulutsang Y."/>
            <person name="Thoulutsang D."/>
            <person name="Topham K."/>
            <person name="Topping I."/>
            <person name="Tsamla T."/>
            <person name="Vassiliev H."/>
            <person name="Vo A."/>
            <person name="Wangchuk T."/>
            <person name="Wangdi T."/>
            <person name="Weiand M."/>
            <person name="Wilkinson J."/>
            <person name="Wilson A."/>
            <person name="Yadav S."/>
            <person name="Young G."/>
            <person name="Yu Q."/>
            <person name="Zembek L."/>
            <person name="Zhong D."/>
            <person name="Zimmer A."/>
            <person name="Zwirko Z."/>
            <person name="Jaffe D.B."/>
            <person name="Alvarez P."/>
            <person name="Brockman W."/>
            <person name="Butler J."/>
            <person name="Chin C."/>
            <person name="Gnerre S."/>
            <person name="Grabherr M."/>
            <person name="Kleber M."/>
            <person name="Mauceli E."/>
            <person name="MacCallum I."/>
        </authorList>
    </citation>
    <scope>NUCLEOTIDE SEQUENCE [LARGE SCALE GENOMIC DNA]</scope>
    <source>
        <strain evidence="2">Tucson 14030-0811.24</strain>
    </source>
</reference>
<gene>
    <name evidence="1" type="primary">Dwil\GK27802</name>
    <name evidence="1" type="ORF">Dwil_GK27802</name>
</gene>
<evidence type="ECO:0008006" key="3">
    <source>
        <dbReference type="Google" id="ProtNLM"/>
    </source>
</evidence>
<organism evidence="1 2">
    <name type="scientific">Drosophila willistoni</name>
    <name type="common">Fruit fly</name>
    <dbReference type="NCBI Taxonomy" id="7260"/>
    <lineage>
        <taxon>Eukaryota</taxon>
        <taxon>Metazoa</taxon>
        <taxon>Ecdysozoa</taxon>
        <taxon>Arthropoda</taxon>
        <taxon>Hexapoda</taxon>
        <taxon>Insecta</taxon>
        <taxon>Pterygota</taxon>
        <taxon>Neoptera</taxon>
        <taxon>Endopterygota</taxon>
        <taxon>Diptera</taxon>
        <taxon>Brachycera</taxon>
        <taxon>Muscomorpha</taxon>
        <taxon>Ephydroidea</taxon>
        <taxon>Drosophilidae</taxon>
        <taxon>Drosophila</taxon>
        <taxon>Sophophora</taxon>
    </lineage>
</organism>
<dbReference type="STRING" id="7260.A0A0Q9WTG9"/>
<evidence type="ECO:0000313" key="1">
    <source>
        <dbReference type="EMBL" id="KRF99220.1"/>
    </source>
</evidence>
<sequence>MGTLQSCSDGKVCTNNAEVCVPTTSVDGSTIIDVCGASMSGQNCGTCSGSNSYACASQNQYVRCVNNAAVMSKVYNCDGDDVCIVEAQIIGSICISKCAAESFNSSPTCSNSNYTAVVPTIPPTTAPTADELKAACDVASASYSTSLYFYAIYTADSTCNSYLYCERASLTATTSIAFRLNCQSSASPYFDSSSGSCVSTKPSNC</sequence>
<dbReference type="AlphaFoldDB" id="A0A0Q9WTG9"/>
<dbReference type="OrthoDB" id="7987789at2759"/>
<name>A0A0Q9WTG9_DROWI</name>
<accession>A0A0Q9WTG9</accession>